<evidence type="ECO:0000256" key="4">
    <source>
        <dbReference type="ARBA" id="ARBA00022475"/>
    </source>
</evidence>
<feature type="transmembrane region" description="Helical" evidence="8">
    <location>
        <begin position="43"/>
        <end position="64"/>
    </location>
</feature>
<feature type="transmembrane region" description="Helical" evidence="8">
    <location>
        <begin position="135"/>
        <end position="156"/>
    </location>
</feature>
<feature type="transmembrane region" description="Helical" evidence="8">
    <location>
        <begin position="101"/>
        <end position="123"/>
    </location>
</feature>
<feature type="transmembrane region" description="Helical" evidence="8">
    <location>
        <begin position="227"/>
        <end position="245"/>
    </location>
</feature>
<dbReference type="InterPro" id="IPR036259">
    <property type="entry name" value="MFS_trans_sf"/>
</dbReference>
<dbReference type="SUPFAM" id="SSF103473">
    <property type="entry name" value="MFS general substrate transporter"/>
    <property type="match status" value="1"/>
</dbReference>
<sequence length="478" mass="52016">MNRLSGKWMVVVSLLFGTFTMILNNSMLNPAIPLFMEVFEVDAVAAGWIITIFMVSMGMTMPVTGYLGDKFGKKKVYLMGLSLFVLGSLLGSFSWTLEVLIFFRAIQGIAGGIMMPLSMALIFEAFPRKERGMATGVWGVAAMMAPTIGPTLGGVIVEMATWHFLFLVNVPFGLLALVVATMYLKEVPTNPGIRFDRWGFLFVTLGVGAILFALGNTSSLEHLQDPLNVTLILLGLVSIYFFVRVEKRAEFPLLDLSILRIKAYSLSIWVTGVTSVGLFAGIFLIPLLIQQVYGLSAIITGLVFLPAALLSGIFMSIGGRILDRRGATGIVTSGVLILGGGTIALAFMSMETALFWIFFWMAVRGVGMGFSSIPATTAGMNAIPEKVVSRGSAMNNVFRQMSNALGIVFVSIYFEVRRSQLFAENGFSIEEASLQAINEGFLIIGILTLLTVPAAFMLGKKSKEAEMEIEKEEERKKA</sequence>
<feature type="transmembrane region" description="Helical" evidence="8">
    <location>
        <begin position="76"/>
        <end position="95"/>
    </location>
</feature>
<dbReference type="NCBIfam" id="TIGR00711">
    <property type="entry name" value="efflux_EmrB"/>
    <property type="match status" value="1"/>
</dbReference>
<keyword evidence="7 8" id="KW-0472">Membrane</keyword>
<feature type="transmembrane region" description="Helical" evidence="8">
    <location>
        <begin position="327"/>
        <end position="347"/>
    </location>
</feature>
<gene>
    <name evidence="10" type="ORF">ACFPU1_13925</name>
</gene>
<dbReference type="InterPro" id="IPR011701">
    <property type="entry name" value="MFS"/>
</dbReference>
<feature type="domain" description="Major facilitator superfamily (MFS) profile" evidence="9">
    <location>
        <begin position="10"/>
        <end position="463"/>
    </location>
</feature>
<keyword evidence="3" id="KW-0813">Transport</keyword>
<dbReference type="InterPro" id="IPR020846">
    <property type="entry name" value="MFS_dom"/>
</dbReference>
<evidence type="ECO:0000313" key="11">
    <source>
        <dbReference type="Proteomes" id="UP001596142"/>
    </source>
</evidence>
<feature type="transmembrane region" description="Helical" evidence="8">
    <location>
        <begin position="397"/>
        <end position="416"/>
    </location>
</feature>
<dbReference type="PANTHER" id="PTHR42718">
    <property type="entry name" value="MAJOR FACILITATOR SUPERFAMILY MULTIDRUG TRANSPORTER MFSC"/>
    <property type="match status" value="1"/>
</dbReference>
<comment type="caution">
    <text evidence="10">The sequence shown here is derived from an EMBL/GenBank/DDBJ whole genome shotgun (WGS) entry which is preliminary data.</text>
</comment>
<accession>A0ABW0YN01</accession>
<dbReference type="Pfam" id="PF07690">
    <property type="entry name" value="MFS_1"/>
    <property type="match status" value="1"/>
</dbReference>
<proteinExistence type="inferred from homology"/>
<feature type="transmembrane region" description="Helical" evidence="8">
    <location>
        <begin position="353"/>
        <end position="376"/>
    </location>
</feature>
<evidence type="ECO:0000256" key="3">
    <source>
        <dbReference type="ARBA" id="ARBA00022448"/>
    </source>
</evidence>
<evidence type="ECO:0000256" key="7">
    <source>
        <dbReference type="ARBA" id="ARBA00023136"/>
    </source>
</evidence>
<keyword evidence="5 8" id="KW-0812">Transmembrane</keyword>
<evidence type="ECO:0000259" key="9">
    <source>
        <dbReference type="PROSITE" id="PS50850"/>
    </source>
</evidence>
<comment type="subcellular location">
    <subcellularLocation>
        <location evidence="1">Cell membrane</location>
        <topology evidence="1">Multi-pass membrane protein</topology>
    </subcellularLocation>
</comment>
<feature type="transmembrane region" description="Helical" evidence="8">
    <location>
        <begin position="436"/>
        <end position="458"/>
    </location>
</feature>
<evidence type="ECO:0000256" key="1">
    <source>
        <dbReference type="ARBA" id="ARBA00004651"/>
    </source>
</evidence>
<evidence type="ECO:0000256" key="2">
    <source>
        <dbReference type="ARBA" id="ARBA00008537"/>
    </source>
</evidence>
<dbReference type="PROSITE" id="PS00217">
    <property type="entry name" value="SUGAR_TRANSPORT_2"/>
    <property type="match status" value="1"/>
</dbReference>
<dbReference type="RefSeq" id="WP_385942180.1">
    <property type="nucleotide sequence ID" value="NZ_JBHSOZ010000008.1"/>
</dbReference>
<dbReference type="InterPro" id="IPR004638">
    <property type="entry name" value="EmrB-like"/>
</dbReference>
<dbReference type="InterPro" id="IPR005829">
    <property type="entry name" value="Sugar_transporter_CS"/>
</dbReference>
<organism evidence="10 11">
    <name type="scientific">Thalassorhabdus alkalitolerans</name>
    <dbReference type="NCBI Taxonomy" id="2282697"/>
    <lineage>
        <taxon>Bacteria</taxon>
        <taxon>Bacillati</taxon>
        <taxon>Bacillota</taxon>
        <taxon>Bacilli</taxon>
        <taxon>Bacillales</taxon>
        <taxon>Bacillaceae</taxon>
        <taxon>Thalassorhabdus</taxon>
    </lineage>
</organism>
<feature type="transmembrane region" description="Helical" evidence="8">
    <location>
        <begin position="295"/>
        <end position="315"/>
    </location>
</feature>
<feature type="transmembrane region" description="Helical" evidence="8">
    <location>
        <begin position="195"/>
        <end position="215"/>
    </location>
</feature>
<feature type="transmembrane region" description="Helical" evidence="8">
    <location>
        <begin position="162"/>
        <end position="183"/>
    </location>
</feature>
<dbReference type="Proteomes" id="UP001596142">
    <property type="component" value="Unassembled WGS sequence"/>
</dbReference>
<protein>
    <submittedName>
        <fullName evidence="10">MDR family MFS transporter</fullName>
    </submittedName>
</protein>
<reference evidence="11" key="1">
    <citation type="journal article" date="2019" name="Int. J. Syst. Evol. Microbiol.">
        <title>The Global Catalogue of Microorganisms (GCM) 10K type strain sequencing project: providing services to taxonomists for standard genome sequencing and annotation.</title>
        <authorList>
            <consortium name="The Broad Institute Genomics Platform"/>
            <consortium name="The Broad Institute Genome Sequencing Center for Infectious Disease"/>
            <person name="Wu L."/>
            <person name="Ma J."/>
        </authorList>
    </citation>
    <scope>NUCLEOTIDE SEQUENCE [LARGE SCALE GENOMIC DNA]</scope>
    <source>
        <strain evidence="11">CECT 7184</strain>
    </source>
</reference>
<dbReference type="Gene3D" id="1.20.1720.10">
    <property type="entry name" value="Multidrug resistance protein D"/>
    <property type="match status" value="1"/>
</dbReference>
<comment type="similarity">
    <text evidence="2">Belongs to the major facilitator superfamily. EmrB family.</text>
</comment>
<evidence type="ECO:0000256" key="6">
    <source>
        <dbReference type="ARBA" id="ARBA00022989"/>
    </source>
</evidence>
<dbReference type="PRINTS" id="PR01036">
    <property type="entry name" value="TCRTETB"/>
</dbReference>
<feature type="transmembrane region" description="Helical" evidence="8">
    <location>
        <begin position="7"/>
        <end position="23"/>
    </location>
</feature>
<dbReference type="Gene3D" id="1.20.1250.20">
    <property type="entry name" value="MFS general substrate transporter like domains"/>
    <property type="match status" value="1"/>
</dbReference>
<dbReference type="PROSITE" id="PS50850">
    <property type="entry name" value="MFS"/>
    <property type="match status" value="1"/>
</dbReference>
<feature type="transmembrane region" description="Helical" evidence="8">
    <location>
        <begin position="266"/>
        <end position="289"/>
    </location>
</feature>
<keyword evidence="4" id="KW-1003">Cell membrane</keyword>
<dbReference type="CDD" id="cd17503">
    <property type="entry name" value="MFS_LmrB_MDR_like"/>
    <property type="match status" value="1"/>
</dbReference>
<name>A0ABW0YN01_9BACI</name>
<evidence type="ECO:0000313" key="10">
    <source>
        <dbReference type="EMBL" id="MFC5713865.1"/>
    </source>
</evidence>
<dbReference type="EMBL" id="JBHSOZ010000008">
    <property type="protein sequence ID" value="MFC5713865.1"/>
    <property type="molecule type" value="Genomic_DNA"/>
</dbReference>
<keyword evidence="11" id="KW-1185">Reference proteome</keyword>
<evidence type="ECO:0000256" key="8">
    <source>
        <dbReference type="SAM" id="Phobius"/>
    </source>
</evidence>
<keyword evidence="6 8" id="KW-1133">Transmembrane helix</keyword>
<dbReference type="PANTHER" id="PTHR42718:SF9">
    <property type="entry name" value="MAJOR FACILITATOR SUPERFAMILY MULTIDRUG TRANSPORTER MFSC"/>
    <property type="match status" value="1"/>
</dbReference>
<evidence type="ECO:0000256" key="5">
    <source>
        <dbReference type="ARBA" id="ARBA00022692"/>
    </source>
</evidence>